<reference evidence="1" key="1">
    <citation type="journal article" date="2020" name="Stud. Mycol.">
        <title>101 Dothideomycetes genomes: a test case for predicting lifestyles and emergence of pathogens.</title>
        <authorList>
            <person name="Haridas S."/>
            <person name="Albert R."/>
            <person name="Binder M."/>
            <person name="Bloem J."/>
            <person name="Labutti K."/>
            <person name="Salamov A."/>
            <person name="Andreopoulos B."/>
            <person name="Baker S."/>
            <person name="Barry K."/>
            <person name="Bills G."/>
            <person name="Bluhm B."/>
            <person name="Cannon C."/>
            <person name="Castanera R."/>
            <person name="Culley D."/>
            <person name="Daum C."/>
            <person name="Ezra D."/>
            <person name="Gonzalez J."/>
            <person name="Henrissat B."/>
            <person name="Kuo A."/>
            <person name="Liang C."/>
            <person name="Lipzen A."/>
            <person name="Lutzoni F."/>
            <person name="Magnuson J."/>
            <person name="Mondo S."/>
            <person name="Nolan M."/>
            <person name="Ohm R."/>
            <person name="Pangilinan J."/>
            <person name="Park H.-J."/>
            <person name="Ramirez L."/>
            <person name="Alfaro M."/>
            <person name="Sun H."/>
            <person name="Tritt A."/>
            <person name="Yoshinaga Y."/>
            <person name="Zwiers L.-H."/>
            <person name="Turgeon B."/>
            <person name="Goodwin S."/>
            <person name="Spatafora J."/>
            <person name="Crous P."/>
            <person name="Grigoriev I."/>
        </authorList>
    </citation>
    <scope>NUCLEOTIDE SEQUENCE</scope>
    <source>
        <strain evidence="1">CBS 260.36</strain>
    </source>
</reference>
<proteinExistence type="predicted"/>
<keyword evidence="2" id="KW-1185">Reference proteome</keyword>
<protein>
    <submittedName>
        <fullName evidence="1">Uncharacterized protein</fullName>
    </submittedName>
</protein>
<evidence type="ECO:0000313" key="1">
    <source>
        <dbReference type="EMBL" id="KAF2156021.1"/>
    </source>
</evidence>
<accession>A0A9P4J786</accession>
<comment type="caution">
    <text evidence="1">The sequence shown here is derived from an EMBL/GenBank/DDBJ whole genome shotgun (WGS) entry which is preliminary data.</text>
</comment>
<organism evidence="1 2">
    <name type="scientific">Myriangium duriaei CBS 260.36</name>
    <dbReference type="NCBI Taxonomy" id="1168546"/>
    <lineage>
        <taxon>Eukaryota</taxon>
        <taxon>Fungi</taxon>
        <taxon>Dikarya</taxon>
        <taxon>Ascomycota</taxon>
        <taxon>Pezizomycotina</taxon>
        <taxon>Dothideomycetes</taxon>
        <taxon>Dothideomycetidae</taxon>
        <taxon>Myriangiales</taxon>
        <taxon>Myriangiaceae</taxon>
        <taxon>Myriangium</taxon>
    </lineage>
</organism>
<dbReference type="EMBL" id="ML996082">
    <property type="protein sequence ID" value="KAF2156021.1"/>
    <property type="molecule type" value="Genomic_DNA"/>
</dbReference>
<gene>
    <name evidence="1" type="ORF">K461DRAFT_265474</name>
</gene>
<dbReference type="AlphaFoldDB" id="A0A9P4J786"/>
<name>A0A9P4J786_9PEZI</name>
<dbReference type="Proteomes" id="UP000799439">
    <property type="component" value="Unassembled WGS sequence"/>
</dbReference>
<evidence type="ECO:0000313" key="2">
    <source>
        <dbReference type="Proteomes" id="UP000799439"/>
    </source>
</evidence>
<sequence length="187" mass="20934">MYTTPSPDRIEDSSAATMQITTAILLAFAAATSTAFSPPPPPLCPEQYDSSTIYNWIDPNVHTVNFDTLQSNATRKPLDGIVPKKYQPLDFAALNWTIPMICLTSTCGVEKDDTASIACLERSFHCMSHQEFRKIQKGVKEVEQCEKRNHGWGKCGRKHAKALQKAWKFLRWGGVRATAYSLTYCRG</sequence>